<evidence type="ECO:0000256" key="1">
    <source>
        <dbReference type="SAM" id="MobiDB-lite"/>
    </source>
</evidence>
<keyword evidence="2" id="KW-0472">Membrane</keyword>
<evidence type="ECO:0000256" key="2">
    <source>
        <dbReference type="SAM" id="Phobius"/>
    </source>
</evidence>
<dbReference type="InterPro" id="IPR044702">
    <property type="entry name" value="AGP23/40"/>
</dbReference>
<keyword evidence="2" id="KW-1133">Transmembrane helix</keyword>
<name>A0A498II30_MALDO</name>
<dbReference type="AlphaFoldDB" id="A0A498II30"/>
<dbReference type="PANTHER" id="PTHR34672">
    <property type="entry name" value="POLLEN-SPECIFIC ARABINOGALACTA PROTEIN BAN102"/>
    <property type="match status" value="1"/>
</dbReference>
<feature type="transmembrane region" description="Helical" evidence="2">
    <location>
        <begin position="53"/>
        <end position="74"/>
    </location>
</feature>
<gene>
    <name evidence="4" type="ORF">DVH24_005065</name>
</gene>
<keyword evidence="3" id="KW-0732">Signal</keyword>
<dbReference type="PANTHER" id="PTHR34672:SF2">
    <property type="entry name" value="ARABINOGALACTAN PROTEIN 23"/>
    <property type="match status" value="1"/>
</dbReference>
<protein>
    <submittedName>
        <fullName evidence="4">Uncharacterized protein</fullName>
    </submittedName>
</protein>
<proteinExistence type="predicted"/>
<comment type="caution">
    <text evidence="4">The sequence shown here is derived from an EMBL/GenBank/DDBJ whole genome shotgun (WGS) entry which is preliminary data.</text>
</comment>
<evidence type="ECO:0000313" key="5">
    <source>
        <dbReference type="Proteomes" id="UP000290289"/>
    </source>
</evidence>
<feature type="chain" id="PRO_5019738198" evidence="3">
    <location>
        <begin position="23"/>
        <end position="76"/>
    </location>
</feature>
<feature type="signal peptide" evidence="3">
    <location>
        <begin position="1"/>
        <end position="22"/>
    </location>
</feature>
<reference evidence="4 5" key="1">
    <citation type="submission" date="2018-10" db="EMBL/GenBank/DDBJ databases">
        <title>A high-quality apple genome assembly.</title>
        <authorList>
            <person name="Hu J."/>
        </authorList>
    </citation>
    <scope>NUCLEOTIDE SEQUENCE [LARGE SCALE GENOMIC DNA]</scope>
    <source>
        <strain evidence="5">cv. HFTH1</strain>
        <tissue evidence="4">Young leaf</tissue>
    </source>
</reference>
<sequence>MDMKKIALAIIVIAALMSVVLAAKDAPKSAAAPAPSKGKDTASAPKPSSADSITLTVVGSLAGVFLSSFFGYYLQY</sequence>
<dbReference type="Proteomes" id="UP000290289">
    <property type="component" value="Chromosome 12"/>
</dbReference>
<accession>A0A498II30</accession>
<dbReference type="EMBL" id="RDQH01000338">
    <property type="protein sequence ID" value="RXH81151.1"/>
    <property type="molecule type" value="Genomic_DNA"/>
</dbReference>
<organism evidence="4 5">
    <name type="scientific">Malus domestica</name>
    <name type="common">Apple</name>
    <name type="synonym">Pyrus malus</name>
    <dbReference type="NCBI Taxonomy" id="3750"/>
    <lineage>
        <taxon>Eukaryota</taxon>
        <taxon>Viridiplantae</taxon>
        <taxon>Streptophyta</taxon>
        <taxon>Embryophyta</taxon>
        <taxon>Tracheophyta</taxon>
        <taxon>Spermatophyta</taxon>
        <taxon>Magnoliopsida</taxon>
        <taxon>eudicotyledons</taxon>
        <taxon>Gunneridae</taxon>
        <taxon>Pentapetalae</taxon>
        <taxon>rosids</taxon>
        <taxon>fabids</taxon>
        <taxon>Rosales</taxon>
        <taxon>Rosaceae</taxon>
        <taxon>Amygdaloideae</taxon>
        <taxon>Maleae</taxon>
        <taxon>Malus</taxon>
    </lineage>
</organism>
<evidence type="ECO:0000256" key="3">
    <source>
        <dbReference type="SAM" id="SignalP"/>
    </source>
</evidence>
<keyword evidence="2" id="KW-0812">Transmembrane</keyword>
<keyword evidence="5" id="KW-1185">Reference proteome</keyword>
<feature type="region of interest" description="Disordered" evidence="1">
    <location>
        <begin position="29"/>
        <end position="50"/>
    </location>
</feature>
<evidence type="ECO:0000313" key="4">
    <source>
        <dbReference type="EMBL" id="RXH81151.1"/>
    </source>
</evidence>